<proteinExistence type="predicted"/>
<organism evidence="2 3">
    <name type="scientific">Novosphingobium mangrovi</name>
    <name type="common">ex Hu et al. 2023</name>
    <dbReference type="NCBI Taxonomy" id="2930094"/>
    <lineage>
        <taxon>Bacteria</taxon>
        <taxon>Pseudomonadati</taxon>
        <taxon>Pseudomonadota</taxon>
        <taxon>Alphaproteobacteria</taxon>
        <taxon>Sphingomonadales</taxon>
        <taxon>Sphingomonadaceae</taxon>
        <taxon>Novosphingobium</taxon>
    </lineage>
</organism>
<keyword evidence="3" id="KW-1185">Reference proteome</keyword>
<evidence type="ECO:0000313" key="2">
    <source>
        <dbReference type="EMBL" id="MCJ1961332.1"/>
    </source>
</evidence>
<protein>
    <submittedName>
        <fullName evidence="2">WYL domain-containing protein</fullName>
    </submittedName>
</protein>
<dbReference type="PROSITE" id="PS52050">
    <property type="entry name" value="WYL"/>
    <property type="match status" value="1"/>
</dbReference>
<gene>
    <name evidence="2" type="ORF">MTR65_11620</name>
</gene>
<reference evidence="2" key="1">
    <citation type="submission" date="2022-03" db="EMBL/GenBank/DDBJ databases">
        <title>Identification of a novel bacterium isolated from mangrove sediments.</title>
        <authorList>
            <person name="Pan X."/>
        </authorList>
    </citation>
    <scope>NUCLEOTIDE SEQUENCE</scope>
    <source>
        <strain evidence="2">B2637</strain>
    </source>
</reference>
<feature type="region of interest" description="Disordered" evidence="1">
    <location>
        <begin position="87"/>
        <end position="108"/>
    </location>
</feature>
<comment type="caution">
    <text evidence="2">The sequence shown here is derived from an EMBL/GenBank/DDBJ whole genome shotgun (WGS) entry which is preliminary data.</text>
</comment>
<dbReference type="RefSeq" id="WP_039389215.1">
    <property type="nucleotide sequence ID" value="NZ_JALHAT010000018.1"/>
</dbReference>
<dbReference type="EMBL" id="JALHAT010000018">
    <property type="protein sequence ID" value="MCJ1961332.1"/>
    <property type="molecule type" value="Genomic_DNA"/>
</dbReference>
<evidence type="ECO:0000313" key="3">
    <source>
        <dbReference type="Proteomes" id="UP001162802"/>
    </source>
</evidence>
<dbReference type="Proteomes" id="UP001162802">
    <property type="component" value="Unassembled WGS sequence"/>
</dbReference>
<accession>A0ABT0ADQ9</accession>
<feature type="compositionally biased region" description="Acidic residues" evidence="1">
    <location>
        <begin position="99"/>
        <end position="108"/>
    </location>
</feature>
<name>A0ABT0ADQ9_9SPHN</name>
<sequence>MPTAPQTDATNERKLIEAIALKRHIRAEYNGTEMLLAPHRLFSRHDELFLSAFNPNKNWRSEEERRLGHFKLDGLSNLLVTEEVFEPLPDFDPAPPRETDEEVFTVTA</sequence>
<evidence type="ECO:0000256" key="1">
    <source>
        <dbReference type="SAM" id="MobiDB-lite"/>
    </source>
</evidence>